<keyword evidence="2" id="KW-1185">Reference proteome</keyword>
<sequence length="79" mass="8479">MSDTIFKKVGSGSLSKPGRVSKSYFKLGTAAKDRNDYFVYDKKAGVLYYDPDGSGSAKKIPFLKVAGGTSLSSSDLFII</sequence>
<evidence type="ECO:0000313" key="1">
    <source>
        <dbReference type="EMBL" id="NBJ27167.1"/>
    </source>
</evidence>
<proteinExistence type="predicted"/>
<dbReference type="EMBL" id="JAAAXJ010000029">
    <property type="protein sequence ID" value="NBJ27167.1"/>
    <property type="molecule type" value="Genomic_DNA"/>
</dbReference>
<dbReference type="Proteomes" id="UP000818323">
    <property type="component" value="Unassembled WGS sequence"/>
</dbReference>
<protein>
    <submittedName>
        <fullName evidence="1">Uncharacterized protein</fullName>
    </submittedName>
</protein>
<accession>A0ABW9Z4Z4</accession>
<dbReference type="RefSeq" id="WP_161726537.1">
    <property type="nucleotide sequence ID" value="NZ_JAAAXI010000038.1"/>
</dbReference>
<reference evidence="1 2" key="1">
    <citation type="submission" date="2020-01" db="EMBL/GenBank/DDBJ databases">
        <title>Microvirga sp. nov., an arsenate reduction bacterium isolated from Tibet hotspring sediments.</title>
        <authorList>
            <person name="Yuan C.-G."/>
        </authorList>
    </citation>
    <scope>NUCLEOTIDE SEQUENCE [LARGE SCALE GENOMIC DNA]</scope>
    <source>
        <strain evidence="1 2">SYSU G3D203</strain>
    </source>
</reference>
<evidence type="ECO:0000313" key="2">
    <source>
        <dbReference type="Proteomes" id="UP000818323"/>
    </source>
</evidence>
<name>A0ABW9Z4Z4_9HYPH</name>
<gene>
    <name evidence="1" type="ORF">GR303_22860</name>
</gene>
<comment type="caution">
    <text evidence="1">The sequence shown here is derived from an EMBL/GenBank/DDBJ whole genome shotgun (WGS) entry which is preliminary data.</text>
</comment>
<organism evidence="1 2">
    <name type="scientific">Microvirga arsenatis</name>
    <dbReference type="NCBI Taxonomy" id="2692265"/>
    <lineage>
        <taxon>Bacteria</taxon>
        <taxon>Pseudomonadati</taxon>
        <taxon>Pseudomonadota</taxon>
        <taxon>Alphaproteobacteria</taxon>
        <taxon>Hyphomicrobiales</taxon>
        <taxon>Methylobacteriaceae</taxon>
        <taxon>Microvirga</taxon>
    </lineage>
</organism>